<sequence length="117" mass="13510">MHTRLMAVARERCKWATVKKQVHIEEDSNEERFIFDFIITLIITINMLGAWLMWNDHIEEVHVEVPVKEVTVEEGTFLFCQGQAAMWTVLFATSAVLLHQDFNTFTSLGLLTLVAKD</sequence>
<dbReference type="VEuPathDB" id="AmoebaDB:ACA1_345890"/>
<dbReference type="AlphaFoldDB" id="L8HG00"/>
<dbReference type="Proteomes" id="UP000011083">
    <property type="component" value="Unassembled WGS sequence"/>
</dbReference>
<keyword evidence="3" id="KW-1185">Reference proteome</keyword>
<reference evidence="2 3" key="1">
    <citation type="journal article" date="2013" name="Genome Biol.">
        <title>Genome of Acanthamoeba castellanii highlights extensive lateral gene transfer and early evolution of tyrosine kinase signaling.</title>
        <authorList>
            <person name="Clarke M."/>
            <person name="Lohan A.J."/>
            <person name="Liu B."/>
            <person name="Lagkouvardos I."/>
            <person name="Roy S."/>
            <person name="Zafar N."/>
            <person name="Bertelli C."/>
            <person name="Schilde C."/>
            <person name="Kianianmomeni A."/>
            <person name="Burglin T.R."/>
            <person name="Frech C."/>
            <person name="Turcotte B."/>
            <person name="Kopec K.O."/>
            <person name="Synnott J.M."/>
            <person name="Choo C."/>
            <person name="Paponov I."/>
            <person name="Finkler A."/>
            <person name="Soon Heng Tan C."/>
            <person name="Hutchins A.P."/>
            <person name="Weinmeier T."/>
            <person name="Rattei T."/>
            <person name="Chu J.S."/>
            <person name="Gimenez G."/>
            <person name="Irimia M."/>
            <person name="Rigden D.J."/>
            <person name="Fitzpatrick D.A."/>
            <person name="Lorenzo-Morales J."/>
            <person name="Bateman A."/>
            <person name="Chiu C.H."/>
            <person name="Tang P."/>
            <person name="Hegemann P."/>
            <person name="Fromm H."/>
            <person name="Raoult D."/>
            <person name="Greub G."/>
            <person name="Miranda-Saavedra D."/>
            <person name="Chen N."/>
            <person name="Nash P."/>
            <person name="Ginger M.L."/>
            <person name="Horn M."/>
            <person name="Schaap P."/>
            <person name="Caler L."/>
            <person name="Loftus B."/>
        </authorList>
    </citation>
    <scope>NUCLEOTIDE SEQUENCE [LARGE SCALE GENOMIC DNA]</scope>
    <source>
        <strain evidence="2 3">Neff</strain>
    </source>
</reference>
<keyword evidence="1" id="KW-1133">Transmembrane helix</keyword>
<dbReference type="KEGG" id="acan:ACA1_345890"/>
<proteinExistence type="predicted"/>
<feature type="transmembrane region" description="Helical" evidence="1">
    <location>
        <begin position="33"/>
        <end position="54"/>
    </location>
</feature>
<evidence type="ECO:0000313" key="2">
    <source>
        <dbReference type="EMBL" id="ELR24464.1"/>
    </source>
</evidence>
<name>L8HG00_ACACF</name>
<evidence type="ECO:0000256" key="1">
    <source>
        <dbReference type="SAM" id="Phobius"/>
    </source>
</evidence>
<keyword evidence="1" id="KW-0812">Transmembrane</keyword>
<organism evidence="2 3">
    <name type="scientific">Acanthamoeba castellanii (strain ATCC 30010 / Neff)</name>
    <dbReference type="NCBI Taxonomy" id="1257118"/>
    <lineage>
        <taxon>Eukaryota</taxon>
        <taxon>Amoebozoa</taxon>
        <taxon>Discosea</taxon>
        <taxon>Longamoebia</taxon>
        <taxon>Centramoebida</taxon>
        <taxon>Acanthamoebidae</taxon>
        <taxon>Acanthamoeba</taxon>
    </lineage>
</organism>
<accession>L8HG00</accession>
<keyword evidence="1" id="KW-0472">Membrane</keyword>
<gene>
    <name evidence="2" type="ORF">ACA1_345890</name>
</gene>
<protein>
    <submittedName>
        <fullName evidence="2">Uncharacterized protein</fullName>
    </submittedName>
</protein>
<evidence type="ECO:0000313" key="3">
    <source>
        <dbReference type="Proteomes" id="UP000011083"/>
    </source>
</evidence>
<dbReference type="RefSeq" id="XP_004355038.1">
    <property type="nucleotide sequence ID" value="XM_004354986.1"/>
</dbReference>
<dbReference type="EMBL" id="KB007818">
    <property type="protein sequence ID" value="ELR24464.1"/>
    <property type="molecule type" value="Genomic_DNA"/>
</dbReference>
<dbReference type="GeneID" id="14925486"/>